<dbReference type="Pfam" id="PF01420">
    <property type="entry name" value="Methylase_S"/>
    <property type="match status" value="2"/>
</dbReference>
<protein>
    <submittedName>
        <fullName evidence="5">Restriction endonuclease subunit S</fullName>
    </submittedName>
</protein>
<sequence>MSCNWPIVKLGDYCSKIGSGATPKGGNSVYLDNGEISLIRSQNIYNDGFKSDGLAYITPEAAQKLKNVIIEPNDVLINITGDSVARVCLAPNEFLPARVNQHVAILRVVPEEFDHRYLRYYLTSTKMQNYLLTIASTGGTRNALTKSMLESLEVSKPSLDVQKRIGDILESFESKIQLNLRANQTLEQMAQAIFKSWFVDFDPVKAKMNGEQPEGMDAATASLFPDKLVESELGLIPEGWESKRVKDILELAYGKALKKTDRIDGDVPVYGSGGLTGYHNQSLVEGPGIIVGRKGTVGSVYWEPKAFYPIDTVFYVKPKAGYSLKYCHLVLQNLGLKNMNTDAAVPGLNRNNAYRLDVITPSEHVLNKFNVIMQSLQLLIDANNAQNTNLSLLRDTLLPELISGKFFNTVTKEG</sequence>
<dbReference type="GO" id="GO:0004519">
    <property type="term" value="F:endonuclease activity"/>
    <property type="evidence" value="ECO:0007669"/>
    <property type="project" value="UniProtKB-KW"/>
</dbReference>
<dbReference type="AlphaFoldDB" id="A0A7X5AUA8"/>
<dbReference type="GO" id="GO:0009307">
    <property type="term" value="P:DNA restriction-modification system"/>
    <property type="evidence" value="ECO:0007669"/>
    <property type="project" value="UniProtKB-KW"/>
</dbReference>
<keyword evidence="5" id="KW-0378">Hydrolase</keyword>
<keyword evidence="3" id="KW-0238">DNA-binding</keyword>
<comment type="similarity">
    <text evidence="1">Belongs to the type-I restriction system S methylase family.</text>
</comment>
<dbReference type="CDD" id="cd17267">
    <property type="entry name" value="RMtype1_S_EcoAO83I-TRD1-CR1_like"/>
    <property type="match status" value="1"/>
</dbReference>
<proteinExistence type="inferred from homology"/>
<feature type="domain" description="Type I restriction modification DNA specificity" evidence="4">
    <location>
        <begin position="4"/>
        <end position="188"/>
    </location>
</feature>
<comment type="caution">
    <text evidence="5">The sequence shown here is derived from an EMBL/GenBank/DDBJ whole genome shotgun (WGS) entry which is preliminary data.</text>
</comment>
<evidence type="ECO:0000313" key="5">
    <source>
        <dbReference type="EMBL" id="NAW66767.1"/>
    </source>
</evidence>
<evidence type="ECO:0000256" key="1">
    <source>
        <dbReference type="ARBA" id="ARBA00010923"/>
    </source>
</evidence>
<evidence type="ECO:0000313" key="6">
    <source>
        <dbReference type="Proteomes" id="UP000465712"/>
    </source>
</evidence>
<dbReference type="InterPro" id="IPR000055">
    <property type="entry name" value="Restrct_endonuc_typeI_TRD"/>
</dbReference>
<dbReference type="EMBL" id="WXWW01000234">
    <property type="protein sequence ID" value="NAW66767.1"/>
    <property type="molecule type" value="Genomic_DNA"/>
</dbReference>
<dbReference type="InterPro" id="IPR052021">
    <property type="entry name" value="Type-I_RS_S_subunit"/>
</dbReference>
<dbReference type="PANTHER" id="PTHR30408:SF13">
    <property type="entry name" value="TYPE I RESTRICTION ENZYME HINDI SPECIFICITY SUBUNIT"/>
    <property type="match status" value="1"/>
</dbReference>
<dbReference type="PANTHER" id="PTHR30408">
    <property type="entry name" value="TYPE-1 RESTRICTION ENZYME ECOKI SPECIFICITY PROTEIN"/>
    <property type="match status" value="1"/>
</dbReference>
<keyword evidence="2" id="KW-0680">Restriction system</keyword>
<dbReference type="GO" id="GO:0003677">
    <property type="term" value="F:DNA binding"/>
    <property type="evidence" value="ECO:0007669"/>
    <property type="project" value="UniProtKB-KW"/>
</dbReference>
<reference evidence="5 6" key="1">
    <citation type="submission" date="2017-05" db="EMBL/GenBank/DDBJ databases">
        <title>High clonality and local adaptation shapes Vibrionaceae linages within an endangered oasis.</title>
        <authorList>
            <person name="Vazquez-Rosas-Landa M."/>
        </authorList>
    </citation>
    <scope>NUCLEOTIDE SEQUENCE [LARGE SCALE GENOMIC DNA]</scope>
    <source>
        <strain evidence="5 6">P46_P4S1P180</strain>
    </source>
</reference>
<dbReference type="Proteomes" id="UP000465712">
    <property type="component" value="Unassembled WGS sequence"/>
</dbReference>
<name>A0A7X5AUA8_9GAMM</name>
<gene>
    <name evidence="5" type="ORF">CAG72_16330</name>
</gene>
<dbReference type="Gene3D" id="3.90.220.20">
    <property type="entry name" value="DNA methylase specificity domains"/>
    <property type="match status" value="2"/>
</dbReference>
<keyword evidence="5" id="KW-0255">Endonuclease</keyword>
<organism evidence="5 6">
    <name type="scientific">Photobacterium halotolerans</name>
    <dbReference type="NCBI Taxonomy" id="265726"/>
    <lineage>
        <taxon>Bacteria</taxon>
        <taxon>Pseudomonadati</taxon>
        <taxon>Pseudomonadota</taxon>
        <taxon>Gammaproteobacteria</taxon>
        <taxon>Vibrionales</taxon>
        <taxon>Vibrionaceae</taxon>
        <taxon>Photobacterium</taxon>
    </lineage>
</organism>
<dbReference type="SUPFAM" id="SSF116734">
    <property type="entry name" value="DNA methylase specificity domain"/>
    <property type="match status" value="2"/>
</dbReference>
<dbReference type="CDD" id="cd17256">
    <property type="entry name" value="RMtype1_S_EcoJA65PI-TRD1-CR1_like"/>
    <property type="match status" value="1"/>
</dbReference>
<feature type="domain" description="Type I restriction modification DNA specificity" evidence="4">
    <location>
        <begin position="237"/>
        <end position="329"/>
    </location>
</feature>
<dbReference type="RefSeq" id="WP_161446284.1">
    <property type="nucleotide sequence ID" value="NZ_WXWW01000234.1"/>
</dbReference>
<keyword evidence="5" id="KW-0540">Nuclease</keyword>
<evidence type="ECO:0000256" key="2">
    <source>
        <dbReference type="ARBA" id="ARBA00022747"/>
    </source>
</evidence>
<dbReference type="InterPro" id="IPR044946">
    <property type="entry name" value="Restrct_endonuc_typeI_TRD_sf"/>
</dbReference>
<evidence type="ECO:0000256" key="3">
    <source>
        <dbReference type="ARBA" id="ARBA00023125"/>
    </source>
</evidence>
<evidence type="ECO:0000259" key="4">
    <source>
        <dbReference type="Pfam" id="PF01420"/>
    </source>
</evidence>
<accession>A0A7X5AUA8</accession>